<dbReference type="PANTHER" id="PTHR34203">
    <property type="entry name" value="METHYLTRANSFERASE, FKBM FAMILY PROTEIN"/>
    <property type="match status" value="1"/>
</dbReference>
<name>A0A1I9SA33_9CAUD</name>
<feature type="domain" description="Methyltransferase FkbM" evidence="1">
    <location>
        <begin position="76"/>
        <end position="212"/>
    </location>
</feature>
<sequence>MWYQSRSELDLISKAGLYHYINDRGNPVVRMHSSFWLECEPDDTAFTEPVKRTGNWEAWNAVAISNELIGDVEFIDIGANVGYYTLMAATSRKQVTCFEPNDELINYIVSSIDLNNCYEDVLIVEKAVGDKEETLKLYNHEGHSGANSLYGTGDDFIEVEVTTLDEVYKRSFIKNKRVIKVDVEGFERQVWDGSNNFRKKLNNNVWFVEWVPVRHGDEYNREWLNEVLKTHDLQMVNHDGSLRNVTIDEALAVEFETIVFRSRS</sequence>
<dbReference type="GO" id="GO:0008168">
    <property type="term" value="F:methyltransferase activity"/>
    <property type="evidence" value="ECO:0007669"/>
    <property type="project" value="UniProtKB-KW"/>
</dbReference>
<dbReference type="GO" id="GO:0032259">
    <property type="term" value="P:methylation"/>
    <property type="evidence" value="ECO:0007669"/>
    <property type="project" value="UniProtKB-KW"/>
</dbReference>
<reference evidence="3" key="1">
    <citation type="submission" date="2016-08" db="EMBL/GenBank/DDBJ databases">
        <authorList>
            <person name="Seilhamer J.J."/>
        </authorList>
    </citation>
    <scope>NUCLEOTIDE SEQUENCE [LARGE SCALE GENOMIC DNA]</scope>
</reference>
<dbReference type="PANTHER" id="PTHR34203:SF15">
    <property type="entry name" value="SLL1173 PROTEIN"/>
    <property type="match status" value="1"/>
</dbReference>
<dbReference type="NCBIfam" id="TIGR01444">
    <property type="entry name" value="fkbM_fam"/>
    <property type="match status" value="1"/>
</dbReference>
<evidence type="ECO:0000313" key="3">
    <source>
        <dbReference type="Proteomes" id="UP000224902"/>
    </source>
</evidence>
<keyword evidence="3" id="KW-1185">Reference proteome</keyword>
<evidence type="ECO:0000313" key="2">
    <source>
        <dbReference type="EMBL" id="AOZ63639.1"/>
    </source>
</evidence>
<dbReference type="SUPFAM" id="SSF53335">
    <property type="entry name" value="S-adenosyl-L-methionine-dependent methyltransferases"/>
    <property type="match status" value="1"/>
</dbReference>
<dbReference type="OrthoDB" id="24141at10239"/>
<gene>
    <name evidence="2" type="ORF">SEA_WEASELS2_49</name>
</gene>
<dbReference type="InterPro" id="IPR029063">
    <property type="entry name" value="SAM-dependent_MTases_sf"/>
</dbReference>
<dbReference type="EMBL" id="KX774321">
    <property type="protein sequence ID" value="AOZ63639.1"/>
    <property type="molecule type" value="Genomic_DNA"/>
</dbReference>
<keyword evidence="2" id="KW-0808">Transferase</keyword>
<proteinExistence type="predicted"/>
<dbReference type="Proteomes" id="UP000224902">
    <property type="component" value="Segment"/>
</dbReference>
<protein>
    <submittedName>
        <fullName evidence="2">Methyltransferase</fullName>
    </submittedName>
</protein>
<evidence type="ECO:0000259" key="1">
    <source>
        <dbReference type="Pfam" id="PF05050"/>
    </source>
</evidence>
<dbReference type="Gene3D" id="3.40.50.150">
    <property type="entry name" value="Vaccinia Virus protein VP39"/>
    <property type="match status" value="1"/>
</dbReference>
<organism evidence="2 3">
    <name type="scientific">Rhodococcus phage Weasels2</name>
    <dbReference type="NCBI Taxonomy" id="1897437"/>
    <lineage>
        <taxon>Viruses</taxon>
        <taxon>Duplodnaviria</taxon>
        <taxon>Heunggongvirae</taxon>
        <taxon>Uroviricota</taxon>
        <taxon>Caudoviricetes</taxon>
        <taxon>Weaselvirus</taxon>
        <taxon>Weaselvirus weasel</taxon>
    </lineage>
</organism>
<dbReference type="Pfam" id="PF05050">
    <property type="entry name" value="Methyltransf_21"/>
    <property type="match status" value="1"/>
</dbReference>
<dbReference type="InterPro" id="IPR052514">
    <property type="entry name" value="SAM-dependent_MTase"/>
</dbReference>
<dbReference type="InterPro" id="IPR006342">
    <property type="entry name" value="FkbM_mtfrase"/>
</dbReference>
<keyword evidence="2" id="KW-0489">Methyltransferase</keyword>
<accession>A0A1I9SA33</accession>